<evidence type="ECO:0000313" key="3">
    <source>
        <dbReference type="EMBL" id="RKF37153.1"/>
    </source>
</evidence>
<reference evidence="3 4" key="1">
    <citation type="submission" date="2016-07" db="EMBL/GenBank/DDBJ databases">
        <title>Genome analysis of Sphingobacterium siyangense T12B17.</title>
        <authorList>
            <person name="Xu D."/>
            <person name="Su Y."/>
            <person name="Zheng S."/>
        </authorList>
    </citation>
    <scope>NUCLEOTIDE SEQUENCE [LARGE SCALE GENOMIC DNA]</scope>
    <source>
        <strain evidence="3 4">T12B17</strain>
    </source>
</reference>
<organism evidence="3 4">
    <name type="scientific">Sphingobacterium siyangense</name>
    <dbReference type="NCBI Taxonomy" id="459529"/>
    <lineage>
        <taxon>Bacteria</taxon>
        <taxon>Pseudomonadati</taxon>
        <taxon>Bacteroidota</taxon>
        <taxon>Sphingobacteriia</taxon>
        <taxon>Sphingobacteriales</taxon>
        <taxon>Sphingobacteriaceae</taxon>
        <taxon>Sphingobacterium</taxon>
    </lineage>
</organism>
<feature type="region of interest" description="Disordered" evidence="1">
    <location>
        <begin position="67"/>
        <end position="87"/>
    </location>
</feature>
<evidence type="ECO:0000256" key="2">
    <source>
        <dbReference type="SAM" id="SignalP"/>
    </source>
</evidence>
<dbReference type="Proteomes" id="UP000286402">
    <property type="component" value="Unassembled WGS sequence"/>
</dbReference>
<feature type="chain" id="PRO_5019118163" evidence="2">
    <location>
        <begin position="27"/>
        <end position="87"/>
    </location>
</feature>
<name>A0A420FWB6_9SPHI</name>
<dbReference type="EMBL" id="MCAQ01000012">
    <property type="protein sequence ID" value="RKF37153.1"/>
    <property type="molecule type" value="Genomic_DNA"/>
</dbReference>
<keyword evidence="2" id="KW-0732">Signal</keyword>
<dbReference type="AlphaFoldDB" id="A0A420FWB6"/>
<evidence type="ECO:0000313" key="4">
    <source>
        <dbReference type="Proteomes" id="UP000286402"/>
    </source>
</evidence>
<sequence>MKKIRLNLRIATIAFLIMLTFSFSPTLQGKKVAVVNFYVNPDGSRGTQVSGTDQCSDLTTRLCSQEYDTTTGLPTGNPEKMHYGTRP</sequence>
<accession>A0A420FWB6</accession>
<evidence type="ECO:0000256" key="1">
    <source>
        <dbReference type="SAM" id="MobiDB-lite"/>
    </source>
</evidence>
<feature type="signal peptide" evidence="2">
    <location>
        <begin position="1"/>
        <end position="26"/>
    </location>
</feature>
<keyword evidence="4" id="KW-1185">Reference proteome</keyword>
<protein>
    <submittedName>
        <fullName evidence="3">Uncharacterized protein</fullName>
    </submittedName>
</protein>
<comment type="caution">
    <text evidence="3">The sequence shown here is derived from an EMBL/GenBank/DDBJ whole genome shotgun (WGS) entry which is preliminary data.</text>
</comment>
<dbReference type="RefSeq" id="WP_147420902.1">
    <property type="nucleotide sequence ID" value="NZ_MCAQ01000012.1"/>
</dbReference>
<gene>
    <name evidence="3" type="ORF">BCY89_05740</name>
</gene>
<proteinExistence type="predicted"/>